<gene>
    <name evidence="1" type="ORF">AUC70_00125</name>
</gene>
<reference evidence="1 2" key="1">
    <citation type="journal article" date="2016" name="Environ. Microbiol.">
        <title>New Methyloceanibacter diversity from North Sea sediments includes methanotroph containing solely the soluble methane monooxygenase.</title>
        <authorList>
            <person name="Vekeman B."/>
            <person name="Kerckhof F.M."/>
            <person name="Cremers G."/>
            <person name="de Vos P."/>
            <person name="Vandamme P."/>
            <person name="Boon N."/>
            <person name="Op den Camp H.J."/>
            <person name="Heylen K."/>
        </authorList>
    </citation>
    <scope>NUCLEOTIDE SEQUENCE [LARGE SCALE GENOMIC DNA]</scope>
    <source>
        <strain evidence="1 2">R-67176</strain>
    </source>
</reference>
<comment type="caution">
    <text evidence="1">The sequence shown here is derived from an EMBL/GenBank/DDBJ whole genome shotgun (WGS) entry which is preliminary data.</text>
</comment>
<proteinExistence type="predicted"/>
<dbReference type="Proteomes" id="UP000094172">
    <property type="component" value="Unassembled WGS sequence"/>
</dbReference>
<organism evidence="1 2">
    <name type="scientific">Methyloceanibacter stevinii</name>
    <dbReference type="NCBI Taxonomy" id="1774970"/>
    <lineage>
        <taxon>Bacteria</taxon>
        <taxon>Pseudomonadati</taxon>
        <taxon>Pseudomonadota</taxon>
        <taxon>Alphaproteobacteria</taxon>
        <taxon>Hyphomicrobiales</taxon>
        <taxon>Hyphomicrobiaceae</taxon>
        <taxon>Methyloceanibacter</taxon>
    </lineage>
</organism>
<evidence type="ECO:0000313" key="2">
    <source>
        <dbReference type="Proteomes" id="UP000094172"/>
    </source>
</evidence>
<dbReference type="EMBL" id="LPWE01000001">
    <property type="protein sequence ID" value="ODR97477.1"/>
    <property type="molecule type" value="Genomic_DNA"/>
</dbReference>
<sequence>MDRNQARRLLLTVTFGTGKPCLILHGLSAQMHLEIAGILSSRFRRIASVMSDIDVEVLENGLRVTRPGTSYALTFQRNAQCRMLEASELLTAPSISGQEASFAAEAWKAAYTEAKALGWL</sequence>
<keyword evidence="2" id="KW-1185">Reference proteome</keyword>
<dbReference type="AlphaFoldDB" id="A0A1E3VVC5"/>
<accession>A0A1E3VVC5</accession>
<name>A0A1E3VVC5_9HYPH</name>
<evidence type="ECO:0000313" key="1">
    <source>
        <dbReference type="EMBL" id="ODR97477.1"/>
    </source>
</evidence>
<protein>
    <submittedName>
        <fullName evidence="1">Uncharacterized protein</fullName>
    </submittedName>
</protein>